<sequence>MHDQVMQCHVNTSGRVPHPAVSSKGGCHSWQFE</sequence>
<dbReference type="Proteomes" id="UP001209878">
    <property type="component" value="Unassembled WGS sequence"/>
</dbReference>
<evidence type="ECO:0000313" key="3">
    <source>
        <dbReference type="Proteomes" id="UP001209878"/>
    </source>
</evidence>
<protein>
    <submittedName>
        <fullName evidence="2">Uncharacterized protein</fullName>
    </submittedName>
</protein>
<dbReference type="AlphaFoldDB" id="A0AAD9KNC7"/>
<gene>
    <name evidence="2" type="ORF">NP493_780g01025</name>
</gene>
<keyword evidence="3" id="KW-1185">Reference proteome</keyword>
<comment type="caution">
    <text evidence="2">The sequence shown here is derived from an EMBL/GenBank/DDBJ whole genome shotgun (WGS) entry which is preliminary data.</text>
</comment>
<evidence type="ECO:0000313" key="2">
    <source>
        <dbReference type="EMBL" id="KAK2174738.1"/>
    </source>
</evidence>
<organism evidence="2 3">
    <name type="scientific">Ridgeia piscesae</name>
    <name type="common">Tubeworm</name>
    <dbReference type="NCBI Taxonomy" id="27915"/>
    <lineage>
        <taxon>Eukaryota</taxon>
        <taxon>Metazoa</taxon>
        <taxon>Spiralia</taxon>
        <taxon>Lophotrochozoa</taxon>
        <taxon>Annelida</taxon>
        <taxon>Polychaeta</taxon>
        <taxon>Sedentaria</taxon>
        <taxon>Canalipalpata</taxon>
        <taxon>Sabellida</taxon>
        <taxon>Siboglinidae</taxon>
        <taxon>Ridgeia</taxon>
    </lineage>
</organism>
<proteinExistence type="predicted"/>
<evidence type="ECO:0000256" key="1">
    <source>
        <dbReference type="SAM" id="MobiDB-lite"/>
    </source>
</evidence>
<dbReference type="EMBL" id="JAODUO010000779">
    <property type="protein sequence ID" value="KAK2174738.1"/>
    <property type="molecule type" value="Genomic_DNA"/>
</dbReference>
<reference evidence="2" key="1">
    <citation type="journal article" date="2023" name="Mol. Biol. Evol.">
        <title>Third-Generation Sequencing Reveals the Adaptive Role of the Epigenome in Three Deep-Sea Polychaetes.</title>
        <authorList>
            <person name="Perez M."/>
            <person name="Aroh O."/>
            <person name="Sun Y."/>
            <person name="Lan Y."/>
            <person name="Juniper S.K."/>
            <person name="Young C.R."/>
            <person name="Angers B."/>
            <person name="Qian P.Y."/>
        </authorList>
    </citation>
    <scope>NUCLEOTIDE SEQUENCE</scope>
    <source>
        <strain evidence="2">R07B-5</strain>
    </source>
</reference>
<feature type="region of interest" description="Disordered" evidence="1">
    <location>
        <begin position="1"/>
        <end position="33"/>
    </location>
</feature>
<name>A0AAD9KNC7_RIDPI</name>
<accession>A0AAD9KNC7</accession>